<dbReference type="SMART" id="SM00355">
    <property type="entry name" value="ZnF_C2H2"/>
    <property type="match status" value="19"/>
</dbReference>
<dbReference type="PANTHER" id="PTHR24403:SF100">
    <property type="entry name" value="C2H2-TYPE DOMAIN-CONTAINING PROTEIN"/>
    <property type="match status" value="1"/>
</dbReference>
<dbReference type="AlphaFoldDB" id="A0A0N4TPE9"/>
<feature type="domain" description="C2H2-type" evidence="7">
    <location>
        <begin position="834"/>
        <end position="861"/>
    </location>
</feature>
<feature type="domain" description="C2H2-type" evidence="7">
    <location>
        <begin position="257"/>
        <end position="284"/>
    </location>
</feature>
<feature type="compositionally biased region" description="Basic residues" evidence="6">
    <location>
        <begin position="1"/>
        <end position="14"/>
    </location>
</feature>
<keyword evidence="3 5" id="KW-0863">Zinc-finger</keyword>
<dbReference type="PROSITE" id="PS50157">
    <property type="entry name" value="ZINC_FINGER_C2H2_2"/>
    <property type="match status" value="5"/>
</dbReference>
<dbReference type="STRING" id="6280.A0A0N4TPE9"/>
<evidence type="ECO:0000256" key="3">
    <source>
        <dbReference type="ARBA" id="ARBA00022771"/>
    </source>
</evidence>
<reference evidence="10" key="1">
    <citation type="submission" date="2017-02" db="UniProtKB">
        <authorList>
            <consortium name="WormBaseParasite"/>
        </authorList>
    </citation>
    <scope>IDENTIFICATION</scope>
</reference>
<keyword evidence="1" id="KW-0479">Metal-binding</keyword>
<evidence type="ECO:0000256" key="2">
    <source>
        <dbReference type="ARBA" id="ARBA00022737"/>
    </source>
</evidence>
<feature type="region of interest" description="Disordered" evidence="6">
    <location>
        <begin position="1"/>
        <end position="24"/>
    </location>
</feature>
<organism evidence="10">
    <name type="scientific">Brugia pahangi</name>
    <name type="common">Filarial nematode worm</name>
    <dbReference type="NCBI Taxonomy" id="6280"/>
    <lineage>
        <taxon>Eukaryota</taxon>
        <taxon>Metazoa</taxon>
        <taxon>Ecdysozoa</taxon>
        <taxon>Nematoda</taxon>
        <taxon>Chromadorea</taxon>
        <taxon>Rhabditida</taxon>
        <taxon>Spirurina</taxon>
        <taxon>Spiruromorpha</taxon>
        <taxon>Filarioidea</taxon>
        <taxon>Onchocercidae</taxon>
        <taxon>Brugia</taxon>
    </lineage>
</organism>
<name>A0A0N4TPE9_BRUPA</name>
<dbReference type="GO" id="GO:0010468">
    <property type="term" value="P:regulation of gene expression"/>
    <property type="evidence" value="ECO:0007669"/>
    <property type="project" value="TreeGrafter"/>
</dbReference>
<evidence type="ECO:0000313" key="9">
    <source>
        <dbReference type="Proteomes" id="UP000278627"/>
    </source>
</evidence>
<evidence type="ECO:0000256" key="6">
    <source>
        <dbReference type="SAM" id="MobiDB-lite"/>
    </source>
</evidence>
<keyword evidence="4" id="KW-0862">Zinc</keyword>
<feature type="region of interest" description="Disordered" evidence="6">
    <location>
        <begin position="62"/>
        <end position="86"/>
    </location>
</feature>
<dbReference type="GO" id="GO:0005634">
    <property type="term" value="C:nucleus"/>
    <property type="evidence" value="ECO:0007669"/>
    <property type="project" value="TreeGrafter"/>
</dbReference>
<proteinExistence type="predicted"/>
<reference evidence="8 9" key="2">
    <citation type="submission" date="2018-11" db="EMBL/GenBank/DDBJ databases">
        <authorList>
            <consortium name="Pathogen Informatics"/>
        </authorList>
    </citation>
    <scope>NUCLEOTIDE SEQUENCE [LARGE SCALE GENOMIC DNA]</scope>
</reference>
<dbReference type="Proteomes" id="UP000278627">
    <property type="component" value="Unassembled WGS sequence"/>
</dbReference>
<feature type="compositionally biased region" description="Low complexity" evidence="6">
    <location>
        <begin position="779"/>
        <end position="793"/>
    </location>
</feature>
<dbReference type="InterPro" id="IPR050688">
    <property type="entry name" value="Zinc_finger/UBP_domain"/>
</dbReference>
<feature type="region of interest" description="Disordered" evidence="6">
    <location>
        <begin position="777"/>
        <end position="796"/>
    </location>
</feature>
<protein>
    <submittedName>
        <fullName evidence="10">Zinc finger protein</fullName>
    </submittedName>
</protein>
<dbReference type="GO" id="GO:0008270">
    <property type="term" value="F:zinc ion binding"/>
    <property type="evidence" value="ECO:0007669"/>
    <property type="project" value="UniProtKB-KW"/>
</dbReference>
<accession>A0A0N4TPE9</accession>
<evidence type="ECO:0000313" key="10">
    <source>
        <dbReference type="WBParaSite" id="BPAG_0001041901-mRNA-1"/>
    </source>
</evidence>
<evidence type="ECO:0000256" key="5">
    <source>
        <dbReference type="PROSITE-ProRule" id="PRU00042"/>
    </source>
</evidence>
<dbReference type="SUPFAM" id="SSF57667">
    <property type="entry name" value="beta-beta-alpha zinc fingers"/>
    <property type="match status" value="2"/>
</dbReference>
<feature type="domain" description="C2H2-type" evidence="7">
    <location>
        <begin position="632"/>
        <end position="659"/>
    </location>
</feature>
<dbReference type="PROSITE" id="PS00028">
    <property type="entry name" value="ZINC_FINGER_C2H2_1"/>
    <property type="match status" value="5"/>
</dbReference>
<sequence length="1242" mass="143428">MKSKRPVVGKRGKQSRNAAGNGDYLQNHISEEKLEPAYVELEKWRTNRMNYLKSRVSHIHLKSPSPTNIGESTDERNKDGSPTTSETVIASQSPLQMAQVNSAAIAMWEGWTARRAIFASFQNRRVVGILEFDSLGLINSAPMIFLKVYRVIMSRCYDQVMRAKTPLNNRKQLVQRNASKLLSKSNSCMPSSGNNNVMLNGTDTVVPEIIRKTKRKVPSRHLDFISDSVNERNTDSKHITITRCLKQSHKSLDKQAYRCSSCPSFFTTRRGMANHCKLHGANKRFKCASCDFGCDNYKTLQMHKAFHTAASKETSENENIASTHLALVIDSCADNENVKRGTKGIDEKTGSVITSNRGFACIECPFISRDQNRLQKHLVGHRRTNGFKCSLCTYMSTSAGFLKRHCELHKPQIYQWPPVYIGKRPSLATPAARNTPDPVASEGYEEQQKTSRSLIVSPLTTPFVSEKQPIITDHSDHQPLIHRSRRKYLCGFCRRHFKSYTLRLLHCIIRHSQNIAKEKYKSLLRERLNMCYGAGDTTEETTDNYSVPTRSVHHCSHCPFTCKQKSRLLRHENKHIVKAEHECKYCTFSCRSTVVLVQHLRLHQPIPRLLQMPGRPKDLHSEKASTSAFKVEKCSECPYTSRHICDLRTHAQMHIGKREFACGQCTYSTKRSHVLDAHLQLHMAERKGITSVSNKMRKGDDFRNHSILRRNGKIVGERSGHQFSNVYICRWCPYRTRICATLFIHHRNHLWNGRLRCEKCTFSTCYERKLRDHEKLHLPTEPFSSTPSSKPSTVNNKSAKLPNGEYSCQECPFTCSGYGKFWHHKQKHQKPSRYQCDLCSYSVGSNFCLIKHRQCHKNHNNLENCDAKIEKFIVVKNCYSEEINANGMNVAETEVKEEQKGCIINSTDELLLSCPKDAKTYQFSLSRIALKLPNFKVSNDAESLPKTFRCKECPYFGTDEVLFKYHEGMHVGHRQYSCNLCTYSSLCPISLHRHLNLHFPSLSSRSAAKNRKRLLRHRYHQSPETIPSDVKVHQCTICSYKTAYEDRFEQHRLDHALHIQQRLTTSIKRTAQNTFEPFVRPKIRRPDKRSDRQFTCSRCSFRCDTIIAYNTHFEKHVVKSFFTCKLCDYSSETKNVVDFHVATHHLDVPISHRYSHSSLPEGHLYGQAKIWLIKLKDDVGCKKYPRQELSCCRCNYRTFVVVEFTHHWERMHCDRAQKGDRRIAEELRMDMVHSSWIRTVDN</sequence>
<dbReference type="InterPro" id="IPR036236">
    <property type="entry name" value="Znf_C2H2_sf"/>
</dbReference>
<dbReference type="EMBL" id="UZAD01013185">
    <property type="protein sequence ID" value="VDN91567.1"/>
    <property type="molecule type" value="Genomic_DNA"/>
</dbReference>
<keyword evidence="9" id="KW-1185">Reference proteome</keyword>
<evidence type="ECO:0000259" key="7">
    <source>
        <dbReference type="PROSITE" id="PS50157"/>
    </source>
</evidence>
<dbReference type="PANTHER" id="PTHR24403">
    <property type="entry name" value="ZINC FINGER PROTEIN"/>
    <property type="match status" value="1"/>
</dbReference>
<evidence type="ECO:0000256" key="1">
    <source>
        <dbReference type="ARBA" id="ARBA00022723"/>
    </source>
</evidence>
<evidence type="ECO:0000256" key="4">
    <source>
        <dbReference type="ARBA" id="ARBA00022833"/>
    </source>
</evidence>
<feature type="domain" description="C2H2-type" evidence="7">
    <location>
        <begin position="660"/>
        <end position="687"/>
    </location>
</feature>
<dbReference type="InterPro" id="IPR013087">
    <property type="entry name" value="Znf_C2H2_type"/>
</dbReference>
<gene>
    <name evidence="8" type="ORF">BPAG_LOCUS10381</name>
</gene>
<evidence type="ECO:0000313" key="8">
    <source>
        <dbReference type="EMBL" id="VDN91567.1"/>
    </source>
</evidence>
<feature type="domain" description="C2H2-type" evidence="7">
    <location>
        <begin position="755"/>
        <end position="782"/>
    </location>
</feature>
<keyword evidence="2" id="KW-0677">Repeat</keyword>
<dbReference type="Gene3D" id="3.30.160.60">
    <property type="entry name" value="Classic Zinc Finger"/>
    <property type="match status" value="5"/>
</dbReference>
<dbReference type="WBParaSite" id="BPAG_0001041901-mRNA-1">
    <property type="protein sequence ID" value="BPAG_0001041901-mRNA-1"/>
    <property type="gene ID" value="BPAG_0001041901"/>
</dbReference>